<dbReference type="SUPFAM" id="SSF50939">
    <property type="entry name" value="Sialidases"/>
    <property type="match status" value="1"/>
</dbReference>
<evidence type="ECO:0000313" key="2">
    <source>
        <dbReference type="EMBL" id="PIG83001.1"/>
    </source>
</evidence>
<dbReference type="AlphaFoldDB" id="A0A2G7FT63"/>
<evidence type="ECO:0000313" key="3">
    <source>
        <dbReference type="Proteomes" id="UP000231358"/>
    </source>
</evidence>
<feature type="compositionally biased region" description="Low complexity" evidence="1">
    <location>
        <begin position="265"/>
        <end position="286"/>
    </location>
</feature>
<dbReference type="Proteomes" id="UP000231358">
    <property type="component" value="Unassembled WGS sequence"/>
</dbReference>
<dbReference type="EMBL" id="NEXV01000469">
    <property type="protein sequence ID" value="PIG83001.1"/>
    <property type="molecule type" value="Genomic_DNA"/>
</dbReference>
<dbReference type="PANTHER" id="PTHR36182">
    <property type="entry name" value="PROTEIN, PUTATIVE (AFU_ORTHOLOGUE AFUA_6G10930)-RELATED"/>
    <property type="match status" value="1"/>
</dbReference>
<reference evidence="2 3" key="1">
    <citation type="submission" date="2017-05" db="EMBL/GenBank/DDBJ databases">
        <title>Genome sequence for an aflatoxigenic pathogen of Argentinian peanut, Aspergillus arachidicola.</title>
        <authorList>
            <person name="Moore G."/>
            <person name="Beltz S.B."/>
            <person name="Mack B.M."/>
        </authorList>
    </citation>
    <scope>NUCLEOTIDE SEQUENCE [LARGE SCALE GENOMIC DNA]</scope>
    <source>
        <strain evidence="2 3">CBS 117610</strain>
    </source>
</reference>
<protein>
    <submittedName>
        <fullName evidence="2">Extracellular protein</fullName>
    </submittedName>
</protein>
<accession>A0A2G7FT63</accession>
<feature type="non-terminal residue" evidence="2">
    <location>
        <position position="1"/>
    </location>
</feature>
<feature type="region of interest" description="Disordered" evidence="1">
    <location>
        <begin position="311"/>
        <end position="339"/>
    </location>
</feature>
<proteinExistence type="predicted"/>
<dbReference type="Gene3D" id="2.70.50.70">
    <property type="match status" value="1"/>
</dbReference>
<name>A0A2G7FT63_9EURO</name>
<feature type="region of interest" description="Disordered" evidence="1">
    <location>
        <begin position="221"/>
        <end position="250"/>
    </location>
</feature>
<sequence>GSPVLIISAAVFDRCLRFKPLHIAPEIYQSNTRTTTMKGLAFVCGLLATSVSAHMQMSKPYPIRSPLNKDADGEKDYSYTNPLSTSGSDYPCKGYANDPFNSVATYSPGQEYEIELQGSATHGGGSCQIGLSYDKGKTFHVIHSILGGCPIEKTYKFTVPSDAPNGEALLSWTWFNKIGNREMYMNCAQVTIGGAAKLAQTNALSRRDSFASLPEIFQANNNGPGQCTTTEGEEVNFPLPGPSKEGSLSGKGYTCKSSAPFLGDSTSPAASGTSSAAHAPKSSAHKFGSTSTSAIPSSKVASVFGTPSSVHGAFATPSPSQPGRADSHPLKHHESSQKDCRDGSIICSEDGQTWSLCTFGQPTFMGPVAAGMRCRHGAMHRVW</sequence>
<feature type="compositionally biased region" description="Basic and acidic residues" evidence="1">
    <location>
        <begin position="325"/>
        <end position="339"/>
    </location>
</feature>
<evidence type="ECO:0000256" key="1">
    <source>
        <dbReference type="SAM" id="MobiDB-lite"/>
    </source>
</evidence>
<comment type="caution">
    <text evidence="2">The sequence shown here is derived from an EMBL/GenBank/DDBJ whole genome shotgun (WGS) entry which is preliminary data.</text>
</comment>
<dbReference type="InterPro" id="IPR036278">
    <property type="entry name" value="Sialidase_sf"/>
</dbReference>
<feature type="compositionally biased region" description="Polar residues" evidence="1">
    <location>
        <begin position="221"/>
        <end position="230"/>
    </location>
</feature>
<organism evidence="2 3">
    <name type="scientific">Aspergillus arachidicola</name>
    <dbReference type="NCBI Taxonomy" id="656916"/>
    <lineage>
        <taxon>Eukaryota</taxon>
        <taxon>Fungi</taxon>
        <taxon>Dikarya</taxon>
        <taxon>Ascomycota</taxon>
        <taxon>Pezizomycotina</taxon>
        <taxon>Eurotiomycetes</taxon>
        <taxon>Eurotiomycetidae</taxon>
        <taxon>Eurotiales</taxon>
        <taxon>Aspergillaceae</taxon>
        <taxon>Aspergillus</taxon>
        <taxon>Aspergillus subgen. Circumdati</taxon>
    </lineage>
</organism>
<keyword evidence="3" id="KW-1185">Reference proteome</keyword>
<gene>
    <name evidence="2" type="ORF">AARAC_007407</name>
</gene>
<feature type="region of interest" description="Disordered" evidence="1">
    <location>
        <begin position="264"/>
        <end position="294"/>
    </location>
</feature>
<dbReference type="PANTHER" id="PTHR36182:SF1">
    <property type="entry name" value="PROTEIN, PUTATIVE (AFU_ORTHOLOGUE AFUA_6G10930)-RELATED"/>
    <property type="match status" value="1"/>
</dbReference>